<evidence type="ECO:0000256" key="1">
    <source>
        <dbReference type="ARBA" id="ARBA00009921"/>
    </source>
</evidence>
<dbReference type="Pfam" id="PF00929">
    <property type="entry name" value="RNase_T"/>
    <property type="match status" value="1"/>
</dbReference>
<dbReference type="FunFam" id="3.30.420.10:FF:000003">
    <property type="entry name" value="Oligoribonuclease"/>
    <property type="match status" value="1"/>
</dbReference>
<keyword evidence="4" id="KW-0269">Exonuclease</keyword>
<dbReference type="GeneID" id="73469223"/>
<dbReference type="PANTHER" id="PTHR11046:SF0">
    <property type="entry name" value="OLIGORIBONUCLEASE, MITOCHONDRIAL"/>
    <property type="match status" value="1"/>
</dbReference>
<reference evidence="6 7" key="1">
    <citation type="journal article" date="2021" name="DNA Res.">
        <title>Genome analysis of Candida subhashii reveals its hybrid nature and dual mitochondrial genome conformations.</title>
        <authorList>
            <person name="Mixao V."/>
            <person name="Hegedusova E."/>
            <person name="Saus E."/>
            <person name="Pryszcz L.P."/>
            <person name="Cillingova A."/>
            <person name="Nosek J."/>
            <person name="Gabaldon T."/>
        </authorList>
    </citation>
    <scope>NUCLEOTIDE SEQUENCE [LARGE SCALE GENOMIC DNA]</scope>
    <source>
        <strain evidence="6 7">CBS 10753</strain>
    </source>
</reference>
<evidence type="ECO:0000256" key="4">
    <source>
        <dbReference type="ARBA" id="ARBA00022839"/>
    </source>
</evidence>
<protein>
    <submittedName>
        <fullName evidence="6">Rex2</fullName>
    </submittedName>
</protein>
<dbReference type="SMART" id="SM00479">
    <property type="entry name" value="EXOIII"/>
    <property type="match status" value="1"/>
</dbReference>
<keyword evidence="3" id="KW-0378">Hydrolase</keyword>
<dbReference type="InterPro" id="IPR013520">
    <property type="entry name" value="Ribonucl_H"/>
</dbReference>
<comment type="similarity">
    <text evidence="1">Belongs to the oligoribonuclease family.</text>
</comment>
<accession>A0A8J5QLY8</accession>
<name>A0A8J5QLY8_9ASCO</name>
<gene>
    <name evidence="6" type="ORF">J8A68_002422</name>
</gene>
<proteinExistence type="inferred from homology"/>
<dbReference type="GO" id="GO:0005739">
    <property type="term" value="C:mitochondrion"/>
    <property type="evidence" value="ECO:0007669"/>
    <property type="project" value="TreeGrafter"/>
</dbReference>
<dbReference type="GO" id="GO:0000175">
    <property type="term" value="F:3'-5'-RNA exonuclease activity"/>
    <property type="evidence" value="ECO:0007669"/>
    <property type="project" value="InterPro"/>
</dbReference>
<sequence>MSPTSYPKNPLVWIDCEMTGLDVLGTDNIIEIACFITDGDLNIIDPQGYESTIYYPEQRLSQMNEWCISTHAASGLTQRILDHPEQTLEKVQGELLEYIKKYIPKKNVGIMAGNSIHMDKFFMMKEFPRVIEHLHYRLVDVSSISEVGKRHSPRLMKLMPSKKQLHTAKSDILESIEQLKWFREHYLKGGADEVPMDAAREKRRERHEMKKEENRREVIEEMRSLLGKIEEADGKKEDVKLYVEQCNDLLIALDESNKKQKIQ</sequence>
<evidence type="ECO:0000313" key="6">
    <source>
        <dbReference type="EMBL" id="KAG7664044.1"/>
    </source>
</evidence>
<dbReference type="OrthoDB" id="270189at2759"/>
<evidence type="ECO:0000256" key="2">
    <source>
        <dbReference type="ARBA" id="ARBA00022722"/>
    </source>
</evidence>
<feature type="domain" description="Exonuclease" evidence="5">
    <location>
        <begin position="10"/>
        <end position="188"/>
    </location>
</feature>
<evidence type="ECO:0000313" key="7">
    <source>
        <dbReference type="Proteomes" id="UP000694255"/>
    </source>
</evidence>
<dbReference type="RefSeq" id="XP_049264276.1">
    <property type="nucleotide sequence ID" value="XM_049406171.1"/>
</dbReference>
<dbReference type="Proteomes" id="UP000694255">
    <property type="component" value="Unassembled WGS sequence"/>
</dbReference>
<dbReference type="PANTHER" id="PTHR11046">
    <property type="entry name" value="OLIGORIBONUCLEASE, MITOCHONDRIAL"/>
    <property type="match status" value="1"/>
</dbReference>
<organism evidence="6 7">
    <name type="scientific">[Candida] subhashii</name>
    <dbReference type="NCBI Taxonomy" id="561895"/>
    <lineage>
        <taxon>Eukaryota</taxon>
        <taxon>Fungi</taxon>
        <taxon>Dikarya</taxon>
        <taxon>Ascomycota</taxon>
        <taxon>Saccharomycotina</taxon>
        <taxon>Pichiomycetes</taxon>
        <taxon>Debaryomycetaceae</taxon>
        <taxon>Spathaspora</taxon>
    </lineage>
</organism>
<keyword evidence="7" id="KW-1185">Reference proteome</keyword>
<dbReference type="CDD" id="cd06135">
    <property type="entry name" value="Orn"/>
    <property type="match status" value="1"/>
</dbReference>
<dbReference type="InterPro" id="IPR022894">
    <property type="entry name" value="Oligoribonuclease"/>
</dbReference>
<dbReference type="EMBL" id="JAGSYN010000109">
    <property type="protein sequence ID" value="KAG7664044.1"/>
    <property type="molecule type" value="Genomic_DNA"/>
</dbReference>
<dbReference type="AlphaFoldDB" id="A0A8J5QLY8"/>
<evidence type="ECO:0000259" key="5">
    <source>
        <dbReference type="SMART" id="SM00479"/>
    </source>
</evidence>
<comment type="caution">
    <text evidence="6">The sequence shown here is derived from an EMBL/GenBank/DDBJ whole genome shotgun (WGS) entry which is preliminary data.</text>
</comment>
<dbReference type="NCBIfam" id="NF003765">
    <property type="entry name" value="PRK05359.1"/>
    <property type="match status" value="1"/>
</dbReference>
<evidence type="ECO:0000256" key="3">
    <source>
        <dbReference type="ARBA" id="ARBA00022801"/>
    </source>
</evidence>
<keyword evidence="2" id="KW-0540">Nuclease</keyword>